<evidence type="ECO:0000313" key="4">
    <source>
        <dbReference type="Proteomes" id="UP000298663"/>
    </source>
</evidence>
<gene>
    <name evidence="3" type="ORF">L596_016727</name>
</gene>
<evidence type="ECO:0000256" key="1">
    <source>
        <dbReference type="SAM" id="MobiDB-lite"/>
    </source>
</evidence>
<protein>
    <submittedName>
        <fullName evidence="3">Uncharacterized protein</fullName>
    </submittedName>
</protein>
<keyword evidence="4" id="KW-1185">Reference proteome</keyword>
<comment type="caution">
    <text evidence="3">The sequence shown here is derived from an EMBL/GenBank/DDBJ whole genome shotgun (WGS) entry which is preliminary data.</text>
</comment>
<proteinExistence type="predicted"/>
<evidence type="ECO:0000313" key="3">
    <source>
        <dbReference type="EMBL" id="TKR83075.1"/>
    </source>
</evidence>
<reference evidence="3 4" key="1">
    <citation type="journal article" date="2015" name="Genome Biol.">
        <title>Comparative genomics of Steinernema reveals deeply conserved gene regulatory networks.</title>
        <authorList>
            <person name="Dillman A.R."/>
            <person name="Macchietto M."/>
            <person name="Porter C.F."/>
            <person name="Rogers A."/>
            <person name="Williams B."/>
            <person name="Antoshechkin I."/>
            <person name="Lee M.M."/>
            <person name="Goodwin Z."/>
            <person name="Lu X."/>
            <person name="Lewis E.E."/>
            <person name="Goodrich-Blair H."/>
            <person name="Stock S.P."/>
            <person name="Adams B.J."/>
            <person name="Sternberg P.W."/>
            <person name="Mortazavi A."/>
        </authorList>
    </citation>
    <scope>NUCLEOTIDE SEQUENCE [LARGE SCALE GENOMIC DNA]</scope>
    <source>
        <strain evidence="3 4">ALL</strain>
    </source>
</reference>
<accession>A0A4V6A3I6</accession>
<feature type="compositionally biased region" description="Polar residues" evidence="1">
    <location>
        <begin position="596"/>
        <end position="610"/>
    </location>
</feature>
<sequence>MPPRHRREVAVAQGSGFGRGLFCGVLLVTALAFGLQYFGGVKKGLNQVLTGTYSNLNSKTPPNPKQIYENEPDDDDRSFFQNVFNEVEEVEQSKEEIRREDKLQSQKKIYFPRLTNEEKFKLMNGEASLKTYNKLLTDIAHIKIERTWHAEDTDYLYVVYPLSSDLAKMRQTYEEEKVKRFIKDLVGFINFEVEGKRNTWWFYAIYYPKTLQNDCYFLIQNSVYLLDDISDKQLLDILAPFDPNCRLLQQHQLEDRAIHGKQRLAVQHNYGGNFFVNYFNFIKVYYPGCLKPLDDPEYLFVNNNMFNTCKFLAKFDRNNAQETKDLFKNQIEPLPFYDMKDPRVDFLNLFTNCSIADYKDFESAYGQWSLRLTAQLAQCMGTYECKGWEYARPGQVTLELMIIDDSRFDDTRSKEFYENGMMCTPKSDDAEVRSFRCGGPLLKDRFRGLQRVYRKCSIRMLWDMEANMLKEDGRTDPSEEARELYFLRKNLEHANPEFAEIHKRKASTWISEKGCYRTSYKKAPQGEIPTEHYFKTGEQAEDQEAEEEAEDVVLKPSGISWKEAQKLKERNKNKQTEEPKPKTEKKHKNKDEESESQSAGMRSESQSSNGESKKFSWDDFADSDDEREGFFTETQEQCDSRPDVFPDPERYAGLNEDMTPYAMDKAVKAILSLGKDDQYGSKWTTTVTPLDAGMFKMRELYEAEQDKRDNDLVAFLLFQVQGKLNNWWLLAVYYPPTEDNDCVFLVKNSIFLLEEITDKQIQTALAPFDDCKVVQQHNVGARDRLIVQANYAGNAFTTYNNWLLLQTHGVPLTIENPKEALTESSYFDTYKNLDKSIFSAAFMKRQLRKMFTMNFVEQERETDRFEKPFLTCEIEHFVDFESIYGKWSLKLASELLECLDFTCDTAILSKNGKLALRSFPSGQALRCEKGKTVLECGGKPTDPKATHVYETCGIQMIWDIQGRKVVTYDFEKELFFFRKTLVAANSDFDRVYKKNANNWDGKRQLF</sequence>
<dbReference type="AlphaFoldDB" id="A0A4V6A3I6"/>
<feature type="compositionally biased region" description="Acidic residues" evidence="1">
    <location>
        <begin position="539"/>
        <end position="551"/>
    </location>
</feature>
<evidence type="ECO:0000256" key="2">
    <source>
        <dbReference type="SAM" id="Phobius"/>
    </source>
</evidence>
<dbReference type="EMBL" id="AZBU02000004">
    <property type="protein sequence ID" value="TKR83075.1"/>
    <property type="molecule type" value="Genomic_DNA"/>
</dbReference>
<organism evidence="3 4">
    <name type="scientific">Steinernema carpocapsae</name>
    <name type="common">Entomopathogenic nematode</name>
    <dbReference type="NCBI Taxonomy" id="34508"/>
    <lineage>
        <taxon>Eukaryota</taxon>
        <taxon>Metazoa</taxon>
        <taxon>Ecdysozoa</taxon>
        <taxon>Nematoda</taxon>
        <taxon>Chromadorea</taxon>
        <taxon>Rhabditida</taxon>
        <taxon>Tylenchina</taxon>
        <taxon>Panagrolaimomorpha</taxon>
        <taxon>Strongyloidoidea</taxon>
        <taxon>Steinernematidae</taxon>
        <taxon>Steinernema</taxon>
    </lineage>
</organism>
<keyword evidence="2" id="KW-0472">Membrane</keyword>
<name>A0A4V6A3I6_STECR</name>
<keyword evidence="2" id="KW-0812">Transmembrane</keyword>
<feature type="compositionally biased region" description="Basic and acidic residues" evidence="1">
    <location>
        <begin position="563"/>
        <end position="582"/>
    </location>
</feature>
<reference evidence="3 4" key="2">
    <citation type="journal article" date="2019" name="G3 (Bethesda)">
        <title>Hybrid Assembly of the Genome of the Entomopathogenic Nematode Steinernema carpocapsae Identifies the X-Chromosome.</title>
        <authorList>
            <person name="Serra L."/>
            <person name="Macchietto M."/>
            <person name="Macias-Munoz A."/>
            <person name="McGill C.J."/>
            <person name="Rodriguez I.M."/>
            <person name="Rodriguez B."/>
            <person name="Murad R."/>
            <person name="Mortazavi A."/>
        </authorList>
    </citation>
    <scope>NUCLEOTIDE SEQUENCE [LARGE SCALE GENOMIC DNA]</scope>
    <source>
        <strain evidence="3 4">ALL</strain>
    </source>
</reference>
<feature type="transmembrane region" description="Helical" evidence="2">
    <location>
        <begin position="21"/>
        <end position="39"/>
    </location>
</feature>
<feature type="region of interest" description="Disordered" evidence="1">
    <location>
        <begin position="538"/>
        <end position="619"/>
    </location>
</feature>
<keyword evidence="2" id="KW-1133">Transmembrane helix</keyword>
<dbReference type="Proteomes" id="UP000298663">
    <property type="component" value="Unassembled WGS sequence"/>
</dbReference>